<organism evidence="2 3">
    <name type="scientific">Luteimicrobium album</name>
    <dbReference type="NCBI Taxonomy" id="1054550"/>
    <lineage>
        <taxon>Bacteria</taxon>
        <taxon>Bacillati</taxon>
        <taxon>Actinomycetota</taxon>
        <taxon>Actinomycetes</taxon>
        <taxon>Micrococcales</taxon>
        <taxon>Luteimicrobium</taxon>
    </lineage>
</organism>
<accession>A0ABQ6I4L3</accession>
<proteinExistence type="predicted"/>
<feature type="region of interest" description="Disordered" evidence="1">
    <location>
        <begin position="1"/>
        <end position="191"/>
    </location>
</feature>
<sequence>MVVLHGSWRQVVRGRAGATDRGPAPTRARAAVRAGAADPRRPDPATAAGPCAGRAAGGAGERAGDDGQHGREHAGPPPERADGRRVADDEQHRDRERRGEVRGEHRVVHRRTGEAREEPVPVSAVPDGGPGAGQGCRPRDGRPAVGEVTRVGGERTCGGEGRRRAGGGQDGERRVRDELEREERGDGHGGP</sequence>
<name>A0ABQ6I4L3_9MICO</name>
<keyword evidence="3" id="KW-1185">Reference proteome</keyword>
<evidence type="ECO:0000313" key="2">
    <source>
        <dbReference type="EMBL" id="GMA25157.1"/>
    </source>
</evidence>
<evidence type="ECO:0000256" key="1">
    <source>
        <dbReference type="SAM" id="MobiDB-lite"/>
    </source>
</evidence>
<dbReference type="EMBL" id="BSUK01000001">
    <property type="protein sequence ID" value="GMA25157.1"/>
    <property type="molecule type" value="Genomic_DNA"/>
</dbReference>
<feature type="compositionally biased region" description="Basic and acidic residues" evidence="1">
    <location>
        <begin position="170"/>
        <end position="191"/>
    </location>
</feature>
<gene>
    <name evidence="2" type="ORF">GCM10025864_29160</name>
</gene>
<dbReference type="Proteomes" id="UP001157091">
    <property type="component" value="Unassembled WGS sequence"/>
</dbReference>
<evidence type="ECO:0000313" key="3">
    <source>
        <dbReference type="Proteomes" id="UP001157091"/>
    </source>
</evidence>
<comment type="caution">
    <text evidence="2">The sequence shown here is derived from an EMBL/GenBank/DDBJ whole genome shotgun (WGS) entry which is preliminary data.</text>
</comment>
<feature type="compositionally biased region" description="Low complexity" evidence="1">
    <location>
        <begin position="19"/>
        <end position="37"/>
    </location>
</feature>
<feature type="compositionally biased region" description="Low complexity" evidence="1">
    <location>
        <begin position="44"/>
        <end position="54"/>
    </location>
</feature>
<feature type="compositionally biased region" description="Basic and acidic residues" evidence="1">
    <location>
        <begin position="62"/>
        <end position="119"/>
    </location>
</feature>
<protein>
    <submittedName>
        <fullName evidence="2">Uncharacterized protein</fullName>
    </submittedName>
</protein>
<reference evidence="3" key="1">
    <citation type="journal article" date="2019" name="Int. J. Syst. Evol. Microbiol.">
        <title>The Global Catalogue of Microorganisms (GCM) 10K type strain sequencing project: providing services to taxonomists for standard genome sequencing and annotation.</title>
        <authorList>
            <consortium name="The Broad Institute Genomics Platform"/>
            <consortium name="The Broad Institute Genome Sequencing Center for Infectious Disease"/>
            <person name="Wu L."/>
            <person name="Ma J."/>
        </authorList>
    </citation>
    <scope>NUCLEOTIDE SEQUENCE [LARGE SCALE GENOMIC DNA]</scope>
    <source>
        <strain evidence="3">NBRC 106348</strain>
    </source>
</reference>